<feature type="transmembrane region" description="Helical" evidence="5">
    <location>
        <begin position="56"/>
        <end position="81"/>
    </location>
</feature>
<proteinExistence type="predicted"/>
<dbReference type="CDD" id="cd17317">
    <property type="entry name" value="MFS_SLC22"/>
    <property type="match status" value="1"/>
</dbReference>
<dbReference type="Proteomes" id="UP000606786">
    <property type="component" value="Unassembled WGS sequence"/>
</dbReference>
<feature type="transmembrane region" description="Helical" evidence="5">
    <location>
        <begin position="442"/>
        <end position="461"/>
    </location>
</feature>
<feature type="transmembrane region" description="Helical" evidence="5">
    <location>
        <begin position="298"/>
        <end position="316"/>
    </location>
</feature>
<evidence type="ECO:0000313" key="8">
    <source>
        <dbReference type="Proteomes" id="UP000606786"/>
    </source>
</evidence>
<feature type="transmembrane region" description="Helical" evidence="5">
    <location>
        <begin position="503"/>
        <end position="525"/>
    </location>
</feature>
<keyword evidence="3 5" id="KW-1133">Transmembrane helix</keyword>
<feature type="transmembrane region" description="Helical" evidence="5">
    <location>
        <begin position="213"/>
        <end position="240"/>
    </location>
</feature>
<name>A0A811V821_CERCA</name>
<gene>
    <name evidence="7" type="ORF">CCAP1982_LOCUS14294</name>
</gene>
<dbReference type="PROSITE" id="PS50850">
    <property type="entry name" value="MFS"/>
    <property type="match status" value="1"/>
</dbReference>
<evidence type="ECO:0000256" key="4">
    <source>
        <dbReference type="ARBA" id="ARBA00023136"/>
    </source>
</evidence>
<protein>
    <submittedName>
        <fullName evidence="7">(Mediterranean fruit fly) hypothetical protein</fullName>
    </submittedName>
</protein>
<keyword evidence="4 5" id="KW-0472">Membrane</keyword>
<evidence type="ECO:0000259" key="6">
    <source>
        <dbReference type="PROSITE" id="PS50850"/>
    </source>
</evidence>
<organism evidence="7 8">
    <name type="scientific">Ceratitis capitata</name>
    <name type="common">Mediterranean fruit fly</name>
    <name type="synonym">Tephritis capitata</name>
    <dbReference type="NCBI Taxonomy" id="7213"/>
    <lineage>
        <taxon>Eukaryota</taxon>
        <taxon>Metazoa</taxon>
        <taxon>Ecdysozoa</taxon>
        <taxon>Arthropoda</taxon>
        <taxon>Hexapoda</taxon>
        <taxon>Insecta</taxon>
        <taxon>Pterygota</taxon>
        <taxon>Neoptera</taxon>
        <taxon>Endopterygota</taxon>
        <taxon>Diptera</taxon>
        <taxon>Brachycera</taxon>
        <taxon>Muscomorpha</taxon>
        <taxon>Tephritoidea</taxon>
        <taxon>Tephritidae</taxon>
        <taxon>Ceratitis</taxon>
        <taxon>Ceratitis</taxon>
    </lineage>
</organism>
<dbReference type="InterPro" id="IPR005829">
    <property type="entry name" value="Sugar_transporter_CS"/>
</dbReference>
<dbReference type="InterPro" id="IPR020846">
    <property type="entry name" value="MFS_dom"/>
</dbReference>
<sequence length="585" mass="65731">MDPSKAHEDLYDLPDGEQKNKAAVENAAVYERSLTEADEEESTLDEILLQIGQLGLFQIIILLLICVAMLFSAIYSVTYVFTASSVVHRCKIPECDTATSAYEEQWTTFSIPTKSSGLDQCNRFVTNYTANQLPTNESLGLCYAHNFDNNKRQRCTDNDFVFRDKEVTISNEFNIYCENEWKLAMVGTIGNLGQFVGIPLGGFISDRYGRRTALAYGGFFSAFLGLLRSFSPSYISFVIFEFLDNIASSPMYSVCFILGIELVGPKRRVLACSLITIFYAIGEVALAVVAKYYQNWRIILRIVYVPAILFITYIWIMPESVRWLLSQANEEDAKHILQRAAQVNKRVLPEHALDKLILSNRRKLATATGGRFPIKESFKRLKWRIINCSFCWIVIVLVYYGISLNAVLLDGDKYNNFMFIALVEIPGFFLPIFIMNRFGRRYSLCATMLLSGLCCLTTALLPTDEFVWRLIFFLMGKFLITAAFQILYFFTSEIFPTNVRNSLLSFCSMVGRVGSMVAPLTPVLANIHEKAPAILFAICALTSGALALFFPETTNVTLPTTVQDSDIIGAKEQAKKTEAASGCNS</sequence>
<dbReference type="EMBL" id="CAJHJT010000034">
    <property type="protein sequence ID" value="CAD7005956.1"/>
    <property type="molecule type" value="Genomic_DNA"/>
</dbReference>
<dbReference type="InterPro" id="IPR005828">
    <property type="entry name" value="MFS_sugar_transport-like"/>
</dbReference>
<dbReference type="InterPro" id="IPR036259">
    <property type="entry name" value="MFS_trans_sf"/>
</dbReference>
<dbReference type="Pfam" id="PF00083">
    <property type="entry name" value="Sugar_tr"/>
    <property type="match status" value="1"/>
</dbReference>
<evidence type="ECO:0000313" key="7">
    <source>
        <dbReference type="EMBL" id="CAD7005956.1"/>
    </source>
</evidence>
<dbReference type="PROSITE" id="PS00216">
    <property type="entry name" value="SUGAR_TRANSPORT_1"/>
    <property type="match status" value="1"/>
</dbReference>
<dbReference type="AlphaFoldDB" id="A0A811V821"/>
<keyword evidence="2 5" id="KW-0812">Transmembrane</keyword>
<feature type="transmembrane region" description="Helical" evidence="5">
    <location>
        <begin position="381"/>
        <end position="402"/>
    </location>
</feature>
<keyword evidence="8" id="KW-1185">Reference proteome</keyword>
<dbReference type="Gene3D" id="1.20.1250.20">
    <property type="entry name" value="MFS general substrate transporter like domains"/>
    <property type="match status" value="1"/>
</dbReference>
<evidence type="ECO:0000256" key="3">
    <source>
        <dbReference type="ARBA" id="ARBA00022989"/>
    </source>
</evidence>
<evidence type="ECO:0000256" key="5">
    <source>
        <dbReference type="SAM" id="Phobius"/>
    </source>
</evidence>
<feature type="domain" description="Major facilitator superfamily (MFS) profile" evidence="6">
    <location>
        <begin position="61"/>
        <end position="555"/>
    </location>
</feature>
<feature type="transmembrane region" description="Helical" evidence="5">
    <location>
        <begin position="414"/>
        <end position="435"/>
    </location>
</feature>
<dbReference type="OrthoDB" id="2261376at2759"/>
<dbReference type="PANTHER" id="PTHR24064">
    <property type="entry name" value="SOLUTE CARRIER FAMILY 22 MEMBER"/>
    <property type="match status" value="1"/>
</dbReference>
<feature type="transmembrane region" description="Helical" evidence="5">
    <location>
        <begin position="270"/>
        <end position="292"/>
    </location>
</feature>
<feature type="transmembrane region" description="Helical" evidence="5">
    <location>
        <begin position="246"/>
        <end position="263"/>
    </location>
</feature>
<evidence type="ECO:0000256" key="1">
    <source>
        <dbReference type="ARBA" id="ARBA00004141"/>
    </source>
</evidence>
<dbReference type="GO" id="GO:0016020">
    <property type="term" value="C:membrane"/>
    <property type="evidence" value="ECO:0007669"/>
    <property type="project" value="UniProtKB-SubCell"/>
</dbReference>
<feature type="transmembrane region" description="Helical" evidence="5">
    <location>
        <begin position="531"/>
        <end position="550"/>
    </location>
</feature>
<comment type="caution">
    <text evidence="7">The sequence shown here is derived from an EMBL/GenBank/DDBJ whole genome shotgun (WGS) entry which is preliminary data.</text>
</comment>
<comment type="subcellular location">
    <subcellularLocation>
        <location evidence="1">Membrane</location>
        <topology evidence="1">Multi-pass membrane protein</topology>
    </subcellularLocation>
</comment>
<accession>A0A811V821</accession>
<evidence type="ECO:0000256" key="2">
    <source>
        <dbReference type="ARBA" id="ARBA00022692"/>
    </source>
</evidence>
<reference evidence="7" key="1">
    <citation type="submission" date="2020-11" db="EMBL/GenBank/DDBJ databases">
        <authorList>
            <person name="Whitehead M."/>
        </authorList>
    </citation>
    <scope>NUCLEOTIDE SEQUENCE</scope>
    <source>
        <strain evidence="7">EGII</strain>
    </source>
</reference>
<feature type="transmembrane region" description="Helical" evidence="5">
    <location>
        <begin position="467"/>
        <end position="491"/>
    </location>
</feature>
<dbReference type="SUPFAM" id="SSF103473">
    <property type="entry name" value="MFS general substrate transporter"/>
    <property type="match status" value="1"/>
</dbReference>
<dbReference type="GO" id="GO:0022857">
    <property type="term" value="F:transmembrane transporter activity"/>
    <property type="evidence" value="ECO:0007669"/>
    <property type="project" value="InterPro"/>
</dbReference>